<gene>
    <name evidence="2" type="ORF">NDU88_004750</name>
</gene>
<organism evidence="2 3">
    <name type="scientific">Pleurodeles waltl</name>
    <name type="common">Iberian ribbed newt</name>
    <dbReference type="NCBI Taxonomy" id="8319"/>
    <lineage>
        <taxon>Eukaryota</taxon>
        <taxon>Metazoa</taxon>
        <taxon>Chordata</taxon>
        <taxon>Craniata</taxon>
        <taxon>Vertebrata</taxon>
        <taxon>Euteleostomi</taxon>
        <taxon>Amphibia</taxon>
        <taxon>Batrachia</taxon>
        <taxon>Caudata</taxon>
        <taxon>Salamandroidea</taxon>
        <taxon>Salamandridae</taxon>
        <taxon>Pleurodelinae</taxon>
        <taxon>Pleurodeles</taxon>
    </lineage>
</organism>
<dbReference type="Proteomes" id="UP001066276">
    <property type="component" value="Chromosome 2_2"/>
</dbReference>
<feature type="region of interest" description="Disordered" evidence="1">
    <location>
        <begin position="89"/>
        <end position="129"/>
    </location>
</feature>
<evidence type="ECO:0000313" key="3">
    <source>
        <dbReference type="Proteomes" id="UP001066276"/>
    </source>
</evidence>
<accession>A0AAV7V1Z4</accession>
<evidence type="ECO:0000313" key="2">
    <source>
        <dbReference type="EMBL" id="KAJ1195470.1"/>
    </source>
</evidence>
<sequence>MRADDAAGRCRGSGRFCYNRLPNCFCNPAIRLRLRICGSNNNLVALRAFCALVLPRSFLAQAGLQAAMAPKVVRGSRVKLGTQDCHLSHLPSRGGASRSGSNGSTQGQATTRAEVAQEAMESNHIVMDQ</sequence>
<feature type="compositionally biased region" description="Low complexity" evidence="1">
    <location>
        <begin position="92"/>
        <end position="104"/>
    </location>
</feature>
<keyword evidence="3" id="KW-1185">Reference proteome</keyword>
<comment type="caution">
    <text evidence="2">The sequence shown here is derived from an EMBL/GenBank/DDBJ whole genome shotgun (WGS) entry which is preliminary data.</text>
</comment>
<name>A0AAV7V1Z4_PLEWA</name>
<dbReference type="AlphaFoldDB" id="A0AAV7V1Z4"/>
<feature type="non-terminal residue" evidence="2">
    <location>
        <position position="129"/>
    </location>
</feature>
<proteinExistence type="predicted"/>
<evidence type="ECO:0000256" key="1">
    <source>
        <dbReference type="SAM" id="MobiDB-lite"/>
    </source>
</evidence>
<protein>
    <submittedName>
        <fullName evidence="2">Uncharacterized protein</fullName>
    </submittedName>
</protein>
<dbReference type="EMBL" id="JANPWB010000004">
    <property type="protein sequence ID" value="KAJ1195470.1"/>
    <property type="molecule type" value="Genomic_DNA"/>
</dbReference>
<reference evidence="2" key="1">
    <citation type="journal article" date="2022" name="bioRxiv">
        <title>Sequencing and chromosome-scale assembly of the giantPleurodeles waltlgenome.</title>
        <authorList>
            <person name="Brown T."/>
            <person name="Elewa A."/>
            <person name="Iarovenko S."/>
            <person name="Subramanian E."/>
            <person name="Araus A.J."/>
            <person name="Petzold A."/>
            <person name="Susuki M."/>
            <person name="Suzuki K.-i.T."/>
            <person name="Hayashi T."/>
            <person name="Toyoda A."/>
            <person name="Oliveira C."/>
            <person name="Osipova E."/>
            <person name="Leigh N.D."/>
            <person name="Simon A."/>
            <person name="Yun M.H."/>
        </authorList>
    </citation>
    <scope>NUCLEOTIDE SEQUENCE</scope>
    <source>
        <strain evidence="2">20211129_DDA</strain>
        <tissue evidence="2">Liver</tissue>
    </source>
</reference>